<evidence type="ECO:0008006" key="4">
    <source>
        <dbReference type="Google" id="ProtNLM"/>
    </source>
</evidence>
<dbReference type="eggNOG" id="KOG0497">
    <property type="taxonomic scope" value="Eukaryota"/>
</dbReference>
<evidence type="ECO:0000313" key="3">
    <source>
        <dbReference type="Proteomes" id="UP000030645"/>
    </source>
</evidence>
<dbReference type="InterPro" id="IPR008930">
    <property type="entry name" value="Terpenoid_cyclase/PrenylTrfase"/>
</dbReference>
<protein>
    <recommendedName>
        <fullName evidence="4">Squalene cyclase N-terminal domain-containing protein</fullName>
    </recommendedName>
</protein>
<dbReference type="Gene3D" id="1.50.10.20">
    <property type="match status" value="1"/>
</dbReference>
<proteinExistence type="predicted"/>
<sequence>MQMLRENNFRQRIPQVKVEDGEEITYEAADAAMKRSIKFWSLACYLAFGRSLHRFQEKAFKVEWRSLDKAIKRILQNGDYGKEGFFECVRPIGDCKSLNLVDCSLFEYGPADIGVRTELRFCMYITGTLNTVFNEHIVTKTKMDGGDYISMGPSMVMCMVLNYLAMRILGEGPDGNLENTCARACKWILDNGSAMGSGSWGLVRCSVRALSRLSPGLGQVLGWGSSRRPSKVRSPGLGQGLA</sequence>
<evidence type="ECO:0000256" key="1">
    <source>
        <dbReference type="ARBA" id="ARBA00023235"/>
    </source>
</evidence>
<keyword evidence="1" id="KW-0413">Isomerase</keyword>
<dbReference type="AlphaFoldDB" id="W9SBB0"/>
<dbReference type="Proteomes" id="UP000030645">
    <property type="component" value="Unassembled WGS sequence"/>
</dbReference>
<dbReference type="SUPFAM" id="SSF48239">
    <property type="entry name" value="Terpenoid cyclases/Protein prenyltransferases"/>
    <property type="match status" value="1"/>
</dbReference>
<dbReference type="PANTHER" id="PTHR11764:SF58">
    <property type="entry name" value="BETA-AMYRIN SYNTHASE-RELATED"/>
    <property type="match status" value="1"/>
</dbReference>
<dbReference type="InterPro" id="IPR018333">
    <property type="entry name" value="Squalene_cyclase"/>
</dbReference>
<keyword evidence="3" id="KW-1185">Reference proteome</keyword>
<accession>W9SBB0</accession>
<reference evidence="3" key="1">
    <citation type="submission" date="2013-01" db="EMBL/GenBank/DDBJ databases">
        <title>Draft Genome Sequence of a Mulberry Tree, Morus notabilis C.K. Schneid.</title>
        <authorList>
            <person name="He N."/>
            <person name="Zhao S."/>
        </authorList>
    </citation>
    <scope>NUCLEOTIDE SEQUENCE</scope>
</reference>
<dbReference type="EMBL" id="KE346350">
    <property type="protein sequence ID" value="EXC34498.1"/>
    <property type="molecule type" value="Genomic_DNA"/>
</dbReference>
<dbReference type="GO" id="GO:0042300">
    <property type="term" value="F:beta-amyrin synthase activity"/>
    <property type="evidence" value="ECO:0007669"/>
    <property type="project" value="UniProtKB-ARBA"/>
</dbReference>
<name>W9SBB0_9ROSA</name>
<gene>
    <name evidence="2" type="ORF">L484_019095</name>
</gene>
<dbReference type="GO" id="GO:0016104">
    <property type="term" value="P:triterpenoid biosynthetic process"/>
    <property type="evidence" value="ECO:0007669"/>
    <property type="project" value="InterPro"/>
</dbReference>
<dbReference type="STRING" id="981085.W9SBB0"/>
<evidence type="ECO:0000313" key="2">
    <source>
        <dbReference type="EMBL" id="EXC34498.1"/>
    </source>
</evidence>
<dbReference type="PANTHER" id="PTHR11764">
    <property type="entry name" value="TERPENE CYCLASE/MUTASE FAMILY MEMBER"/>
    <property type="match status" value="1"/>
</dbReference>
<organism evidence="2 3">
    <name type="scientific">Morus notabilis</name>
    <dbReference type="NCBI Taxonomy" id="981085"/>
    <lineage>
        <taxon>Eukaryota</taxon>
        <taxon>Viridiplantae</taxon>
        <taxon>Streptophyta</taxon>
        <taxon>Embryophyta</taxon>
        <taxon>Tracheophyta</taxon>
        <taxon>Spermatophyta</taxon>
        <taxon>Magnoliopsida</taxon>
        <taxon>eudicotyledons</taxon>
        <taxon>Gunneridae</taxon>
        <taxon>Pentapetalae</taxon>
        <taxon>rosids</taxon>
        <taxon>fabids</taxon>
        <taxon>Rosales</taxon>
        <taxon>Moraceae</taxon>
        <taxon>Moreae</taxon>
        <taxon>Morus</taxon>
    </lineage>
</organism>
<dbReference type="GO" id="GO:0005811">
    <property type="term" value="C:lipid droplet"/>
    <property type="evidence" value="ECO:0007669"/>
    <property type="project" value="InterPro"/>
</dbReference>